<accession>A0ABY3FIL9</accession>
<reference evidence="2 3" key="1">
    <citation type="submission" date="2019-07" db="EMBL/GenBank/DDBJ databases">
        <title>Diversity of Bacteria from Kongsfjorden, Arctic.</title>
        <authorList>
            <person name="Yu Y."/>
        </authorList>
    </citation>
    <scope>NUCLEOTIDE SEQUENCE [LARGE SCALE GENOMIC DNA]</scope>
    <source>
        <strain evidence="2 3">SM1927</strain>
    </source>
</reference>
<dbReference type="Proteomes" id="UP000317938">
    <property type="component" value="Unassembled WGS sequence"/>
</dbReference>
<keyword evidence="3" id="KW-1185">Reference proteome</keyword>
<keyword evidence="1" id="KW-1133">Transmembrane helix</keyword>
<name>A0ABY3FIL9_9GAMM</name>
<evidence type="ECO:0000256" key="1">
    <source>
        <dbReference type="SAM" id="Phobius"/>
    </source>
</evidence>
<dbReference type="EMBL" id="VNFF01000002">
    <property type="protein sequence ID" value="TVU85808.1"/>
    <property type="molecule type" value="Genomic_DNA"/>
</dbReference>
<proteinExistence type="predicted"/>
<keyword evidence="1" id="KW-0472">Membrane</keyword>
<organism evidence="2 3">
    <name type="scientific">Pseudoalteromonas neustonica</name>
    <dbReference type="NCBI Taxonomy" id="1840331"/>
    <lineage>
        <taxon>Bacteria</taxon>
        <taxon>Pseudomonadati</taxon>
        <taxon>Pseudomonadota</taxon>
        <taxon>Gammaproteobacteria</taxon>
        <taxon>Alteromonadales</taxon>
        <taxon>Pseudoalteromonadaceae</taxon>
        <taxon>Pseudoalteromonas</taxon>
    </lineage>
</organism>
<evidence type="ECO:0008006" key="4">
    <source>
        <dbReference type="Google" id="ProtNLM"/>
    </source>
</evidence>
<dbReference type="Gene3D" id="2.180.10.10">
    <property type="entry name" value="RHS repeat-associated core"/>
    <property type="match status" value="1"/>
</dbReference>
<evidence type="ECO:0000313" key="3">
    <source>
        <dbReference type="Proteomes" id="UP000317938"/>
    </source>
</evidence>
<gene>
    <name evidence="2" type="ORF">FQP85_01625</name>
</gene>
<protein>
    <recommendedName>
        <fullName evidence="4">Fibronectin type III domain-containing protein</fullName>
    </recommendedName>
</protein>
<evidence type="ECO:0000313" key="2">
    <source>
        <dbReference type="EMBL" id="TVU85808.1"/>
    </source>
</evidence>
<feature type="transmembrane region" description="Helical" evidence="1">
    <location>
        <begin position="12"/>
        <end position="32"/>
    </location>
</feature>
<sequence length="285" mass="31242">MFYRAKKRIISSLLYICLLIFSSIIFAGGLTFPGGEDVFETPKTPTNFSYANDGNNINISWNGGSGGNSSFSYAFSNELLTRSFGLLPCNGSCNNSKTFTVEVSENEGAYRVLTSNNTNNTYRFELTGKQNYRFRIKAVNVYTFTTPYTYRSSGYLVSPLIAKLNKPVISPSSTSISASTAISISSSQGGSHHYKLVKKGTACGTSGFNQYTVTFTLSTSKRVCAKAIQSNWFPSDIVYKDYEVVETQVTFIHTDLLGSVIAESNGSGAVINKQNYKPFGEKKDN</sequence>
<keyword evidence="1" id="KW-0812">Transmembrane</keyword>
<dbReference type="RefSeq" id="WP_145233444.1">
    <property type="nucleotide sequence ID" value="NZ_VNFF01000002.1"/>
</dbReference>
<comment type="caution">
    <text evidence="2">The sequence shown here is derived from an EMBL/GenBank/DDBJ whole genome shotgun (WGS) entry which is preliminary data.</text>
</comment>